<dbReference type="AlphaFoldDB" id="A0A7W8YSS1"/>
<dbReference type="Pfam" id="PF00331">
    <property type="entry name" value="Glyco_hydro_10"/>
    <property type="match status" value="1"/>
</dbReference>
<keyword evidence="4" id="KW-0732">Signal</keyword>
<dbReference type="Proteomes" id="UP000537718">
    <property type="component" value="Unassembled WGS sequence"/>
</dbReference>
<evidence type="ECO:0000313" key="11">
    <source>
        <dbReference type="EMBL" id="MBB5620820.1"/>
    </source>
</evidence>
<comment type="caution">
    <text evidence="11">The sequence shown here is derived from an EMBL/GenBank/DDBJ whole genome shotgun (WGS) entry which is preliminary data.</text>
</comment>
<keyword evidence="3 11" id="KW-0858">Xylan degradation</keyword>
<evidence type="ECO:0000256" key="1">
    <source>
        <dbReference type="ARBA" id="ARBA00000681"/>
    </source>
</evidence>
<dbReference type="EC" id="3.2.1.8" evidence="9"/>
<reference evidence="11 12" key="1">
    <citation type="submission" date="2020-08" db="EMBL/GenBank/DDBJ databases">
        <title>Genomic Encyclopedia of Type Strains, Phase IV (KMG-V): Genome sequencing to study the core and pangenomes of soil and plant-associated prokaryotes.</title>
        <authorList>
            <person name="Whitman W."/>
        </authorList>
    </citation>
    <scope>NUCLEOTIDE SEQUENCE [LARGE SCALE GENOMIC DNA]</scope>
    <source>
        <strain evidence="11 12">MP7CTX6</strain>
    </source>
</reference>
<organism evidence="11 12">
    <name type="scientific">Pedobacter cryoconitis</name>
    <dbReference type="NCBI Taxonomy" id="188932"/>
    <lineage>
        <taxon>Bacteria</taxon>
        <taxon>Pseudomonadati</taxon>
        <taxon>Bacteroidota</taxon>
        <taxon>Sphingobacteriia</taxon>
        <taxon>Sphingobacteriales</taxon>
        <taxon>Sphingobacteriaceae</taxon>
        <taxon>Pedobacter</taxon>
    </lineage>
</organism>
<evidence type="ECO:0000256" key="2">
    <source>
        <dbReference type="ARBA" id="ARBA00007495"/>
    </source>
</evidence>
<dbReference type="InterPro" id="IPR044846">
    <property type="entry name" value="GH10"/>
</dbReference>
<evidence type="ECO:0000256" key="6">
    <source>
        <dbReference type="ARBA" id="ARBA00023277"/>
    </source>
</evidence>
<dbReference type="SUPFAM" id="SSF51445">
    <property type="entry name" value="(Trans)glycosidases"/>
    <property type="match status" value="1"/>
</dbReference>
<dbReference type="PRINTS" id="PR00134">
    <property type="entry name" value="GLHYDRLASE10"/>
</dbReference>
<keyword evidence="5 9" id="KW-0378">Hydrolase</keyword>
<name>A0A7W8YSS1_9SPHI</name>
<keyword evidence="8 9" id="KW-0624">Polysaccharide degradation</keyword>
<sequence length="417" mass="46804">MTCEKEFIMKISMGFLVLTGIVHPGCSKDALQKELSKDNGVKNVQVLADTGKVLQFANPNVIIGAAVNVKLLATDGIYRDLVKKQYNSISPENAMKMINLQPQEGNFDFSDKTIENVALDFGKKRIHGHTLVWHRGLPNWVKNLETTTLPNGTTRAQQMDSILSRHIRTVIANYDNPASIYKDNNGKPLLKSWDVVNEALDDNGDYRATQNISNGEDKGSIWYRTIGKSYVQKAFTYARKAAEAQGDTDLKLFYNDYGHEYSAKKLDSIYKMVMALKQITFNGKPIIDGIGMQFHININTSLANIKNALIKMKSTGLLIHIAELDISLNKPGLPFSAAALDAQKQKYKDVAMLYRKYVPANQRWGITLWNVGDKDSWLTYTSNTQVDAACLFDLDYGQKPAFFQFYDGLNLDIPASY</sequence>
<dbReference type="Gene3D" id="3.20.20.80">
    <property type="entry name" value="Glycosidases"/>
    <property type="match status" value="1"/>
</dbReference>
<comment type="catalytic activity">
    <reaction evidence="1 9">
        <text>Endohydrolysis of (1-&gt;4)-beta-D-xylosidic linkages in xylans.</text>
        <dbReference type="EC" id="3.2.1.8"/>
    </reaction>
</comment>
<dbReference type="GO" id="GO:0031176">
    <property type="term" value="F:endo-1,4-beta-xylanase activity"/>
    <property type="evidence" value="ECO:0007669"/>
    <property type="project" value="UniProtKB-EC"/>
</dbReference>
<dbReference type="PROSITE" id="PS51760">
    <property type="entry name" value="GH10_2"/>
    <property type="match status" value="1"/>
</dbReference>
<evidence type="ECO:0000256" key="5">
    <source>
        <dbReference type="ARBA" id="ARBA00022801"/>
    </source>
</evidence>
<dbReference type="SMART" id="SM00633">
    <property type="entry name" value="Glyco_10"/>
    <property type="match status" value="1"/>
</dbReference>
<evidence type="ECO:0000256" key="7">
    <source>
        <dbReference type="ARBA" id="ARBA00023295"/>
    </source>
</evidence>
<gene>
    <name evidence="11" type="ORF">HDE69_001873</name>
</gene>
<keyword evidence="6 9" id="KW-0119">Carbohydrate metabolism</keyword>
<dbReference type="EMBL" id="JACHCF010000004">
    <property type="protein sequence ID" value="MBB5620820.1"/>
    <property type="molecule type" value="Genomic_DNA"/>
</dbReference>
<evidence type="ECO:0000259" key="10">
    <source>
        <dbReference type="PROSITE" id="PS51760"/>
    </source>
</evidence>
<dbReference type="RefSeq" id="WP_183866836.1">
    <property type="nucleotide sequence ID" value="NZ_JACHCF010000004.1"/>
</dbReference>
<dbReference type="InterPro" id="IPR017853">
    <property type="entry name" value="GH"/>
</dbReference>
<evidence type="ECO:0000256" key="4">
    <source>
        <dbReference type="ARBA" id="ARBA00022729"/>
    </source>
</evidence>
<comment type="similarity">
    <text evidence="2 9">Belongs to the glycosyl hydrolase 10 (cellulase F) family.</text>
</comment>
<evidence type="ECO:0000313" key="12">
    <source>
        <dbReference type="Proteomes" id="UP000537718"/>
    </source>
</evidence>
<evidence type="ECO:0000256" key="9">
    <source>
        <dbReference type="RuleBase" id="RU361174"/>
    </source>
</evidence>
<proteinExistence type="inferred from homology"/>
<dbReference type="InterPro" id="IPR001000">
    <property type="entry name" value="GH10_dom"/>
</dbReference>
<evidence type="ECO:0000256" key="8">
    <source>
        <dbReference type="ARBA" id="ARBA00023326"/>
    </source>
</evidence>
<feature type="domain" description="GH10" evidence="10">
    <location>
        <begin position="47"/>
        <end position="408"/>
    </location>
</feature>
<keyword evidence="7 9" id="KW-0326">Glycosidase</keyword>
<dbReference type="GO" id="GO:0045493">
    <property type="term" value="P:xylan catabolic process"/>
    <property type="evidence" value="ECO:0007669"/>
    <property type="project" value="UniProtKB-KW"/>
</dbReference>
<accession>A0A7W8YSS1</accession>
<dbReference type="PANTHER" id="PTHR31490">
    <property type="entry name" value="GLYCOSYL HYDROLASE"/>
    <property type="match status" value="1"/>
</dbReference>
<dbReference type="PANTHER" id="PTHR31490:SF88">
    <property type="entry name" value="BETA-XYLANASE"/>
    <property type="match status" value="1"/>
</dbReference>
<evidence type="ECO:0000256" key="3">
    <source>
        <dbReference type="ARBA" id="ARBA00022651"/>
    </source>
</evidence>
<protein>
    <recommendedName>
        <fullName evidence="9">Beta-xylanase</fullName>
        <ecNumber evidence="9">3.2.1.8</ecNumber>
    </recommendedName>
</protein>